<gene>
    <name evidence="1" type="ORF">LCGC14_1527490</name>
</gene>
<organism evidence="1">
    <name type="scientific">marine sediment metagenome</name>
    <dbReference type="NCBI Taxonomy" id="412755"/>
    <lineage>
        <taxon>unclassified sequences</taxon>
        <taxon>metagenomes</taxon>
        <taxon>ecological metagenomes</taxon>
    </lineage>
</organism>
<protein>
    <submittedName>
        <fullName evidence="1">Uncharacterized protein</fullName>
    </submittedName>
</protein>
<sequence>MRKPHHWTEDEDLIIRREYRHDRASADRLAARFGVDYNSMHHRIRRLGITRSNRRVRWTAKMDDKLALLLPKHPIAKVARMLGLGIGPVARRAYLQGISRRNREGWYTKKDVCQVCGVDHLLVQAWIDSGSLKASWHNGERPSGSGGQAKWHIEASDLRDFIRRCPDDLQGRMVDMVQLVEVLAGIKGPMRPD</sequence>
<reference evidence="1" key="1">
    <citation type="journal article" date="2015" name="Nature">
        <title>Complex archaea that bridge the gap between prokaryotes and eukaryotes.</title>
        <authorList>
            <person name="Spang A."/>
            <person name="Saw J.H."/>
            <person name="Jorgensen S.L."/>
            <person name="Zaremba-Niedzwiedzka K."/>
            <person name="Martijn J."/>
            <person name="Lind A.E."/>
            <person name="van Eijk R."/>
            <person name="Schleper C."/>
            <person name="Guy L."/>
            <person name="Ettema T.J."/>
        </authorList>
    </citation>
    <scope>NUCLEOTIDE SEQUENCE</scope>
</reference>
<name>A0A0F9LXT2_9ZZZZ</name>
<accession>A0A0F9LXT2</accession>
<evidence type="ECO:0000313" key="1">
    <source>
        <dbReference type="EMBL" id="KKM61857.1"/>
    </source>
</evidence>
<dbReference type="AlphaFoldDB" id="A0A0F9LXT2"/>
<dbReference type="EMBL" id="LAZR01011406">
    <property type="protein sequence ID" value="KKM61857.1"/>
    <property type="molecule type" value="Genomic_DNA"/>
</dbReference>
<proteinExistence type="predicted"/>
<comment type="caution">
    <text evidence="1">The sequence shown here is derived from an EMBL/GenBank/DDBJ whole genome shotgun (WGS) entry which is preliminary data.</text>
</comment>